<evidence type="ECO:0000313" key="13">
    <source>
        <dbReference type="EMBL" id="WRL66619.1"/>
    </source>
</evidence>
<evidence type="ECO:0000256" key="10">
    <source>
        <dbReference type="SAM" id="MobiDB-lite"/>
    </source>
</evidence>
<evidence type="ECO:0000256" key="5">
    <source>
        <dbReference type="ARBA" id="ARBA00022741"/>
    </source>
</evidence>
<comment type="catalytic activity">
    <reaction evidence="9">
        <text>L-seryl-[protein] + ATP = O-phospho-L-seryl-[protein] + ADP + H(+)</text>
        <dbReference type="Rhea" id="RHEA:17989"/>
        <dbReference type="Rhea" id="RHEA-COMP:9863"/>
        <dbReference type="Rhea" id="RHEA-COMP:11604"/>
        <dbReference type="ChEBI" id="CHEBI:15378"/>
        <dbReference type="ChEBI" id="CHEBI:29999"/>
        <dbReference type="ChEBI" id="CHEBI:30616"/>
        <dbReference type="ChEBI" id="CHEBI:83421"/>
        <dbReference type="ChEBI" id="CHEBI:456216"/>
        <dbReference type="EC" id="2.7.11.1"/>
    </reaction>
</comment>
<dbReference type="Gene3D" id="3.30.10.20">
    <property type="match status" value="1"/>
</dbReference>
<keyword evidence="7" id="KW-0067">ATP-binding</keyword>
<comment type="catalytic activity">
    <reaction evidence="8">
        <text>L-threonyl-[protein] + ATP = O-phospho-L-threonyl-[protein] + ADP + H(+)</text>
        <dbReference type="Rhea" id="RHEA:46608"/>
        <dbReference type="Rhea" id="RHEA-COMP:11060"/>
        <dbReference type="Rhea" id="RHEA-COMP:11605"/>
        <dbReference type="ChEBI" id="CHEBI:15378"/>
        <dbReference type="ChEBI" id="CHEBI:30013"/>
        <dbReference type="ChEBI" id="CHEBI:30616"/>
        <dbReference type="ChEBI" id="CHEBI:61977"/>
        <dbReference type="ChEBI" id="CHEBI:456216"/>
        <dbReference type="EC" id="2.7.11.1"/>
    </reaction>
</comment>
<dbReference type="Pfam" id="PF00069">
    <property type="entry name" value="Pkinase"/>
    <property type="match status" value="1"/>
</dbReference>
<dbReference type="InterPro" id="IPR008271">
    <property type="entry name" value="Ser/Thr_kinase_AS"/>
</dbReference>
<organism evidence="13 14">
    <name type="scientific">Blastococcus brunescens</name>
    <dbReference type="NCBI Taxonomy" id="1564165"/>
    <lineage>
        <taxon>Bacteria</taxon>
        <taxon>Bacillati</taxon>
        <taxon>Actinomycetota</taxon>
        <taxon>Actinomycetes</taxon>
        <taxon>Geodermatophilales</taxon>
        <taxon>Geodermatophilaceae</taxon>
        <taxon>Blastococcus</taxon>
    </lineage>
</organism>
<feature type="region of interest" description="Disordered" evidence="10">
    <location>
        <begin position="451"/>
        <end position="522"/>
    </location>
</feature>
<proteinExistence type="predicted"/>
<keyword evidence="5" id="KW-0547">Nucleotide-binding</keyword>
<keyword evidence="3" id="KW-0808">Transferase</keyword>
<evidence type="ECO:0000313" key="14">
    <source>
        <dbReference type="Proteomes" id="UP001324287"/>
    </source>
</evidence>
<name>A0ABZ1BAM5_9ACTN</name>
<dbReference type="InterPro" id="IPR000719">
    <property type="entry name" value="Prot_kinase_dom"/>
</dbReference>
<dbReference type="CDD" id="cd14014">
    <property type="entry name" value="STKc_PknB_like"/>
    <property type="match status" value="1"/>
</dbReference>
<keyword evidence="11" id="KW-0472">Membrane</keyword>
<dbReference type="InterPro" id="IPR005543">
    <property type="entry name" value="PASTA_dom"/>
</dbReference>
<evidence type="ECO:0000256" key="4">
    <source>
        <dbReference type="ARBA" id="ARBA00022737"/>
    </source>
</evidence>
<feature type="compositionally biased region" description="Basic and acidic residues" evidence="10">
    <location>
        <begin position="548"/>
        <end position="560"/>
    </location>
</feature>
<keyword evidence="2" id="KW-0723">Serine/threonine-protein kinase</keyword>
<dbReference type="CDD" id="cd06577">
    <property type="entry name" value="PASTA_pknB"/>
    <property type="match status" value="1"/>
</dbReference>
<evidence type="ECO:0000256" key="3">
    <source>
        <dbReference type="ARBA" id="ARBA00022679"/>
    </source>
</evidence>
<dbReference type="GO" id="GO:0016301">
    <property type="term" value="F:kinase activity"/>
    <property type="evidence" value="ECO:0007669"/>
    <property type="project" value="UniProtKB-KW"/>
</dbReference>
<keyword evidence="11" id="KW-1133">Transmembrane helix</keyword>
<dbReference type="Pfam" id="PF03793">
    <property type="entry name" value="PASTA"/>
    <property type="match status" value="1"/>
</dbReference>
<evidence type="ECO:0000256" key="2">
    <source>
        <dbReference type="ARBA" id="ARBA00022527"/>
    </source>
</evidence>
<keyword evidence="11" id="KW-0812">Transmembrane</keyword>
<dbReference type="SUPFAM" id="SSF56112">
    <property type="entry name" value="Protein kinase-like (PK-like)"/>
    <property type="match status" value="1"/>
</dbReference>
<keyword evidence="6 13" id="KW-0418">Kinase</keyword>
<evidence type="ECO:0000259" key="12">
    <source>
        <dbReference type="PROSITE" id="PS50011"/>
    </source>
</evidence>
<evidence type="ECO:0000256" key="9">
    <source>
        <dbReference type="ARBA" id="ARBA00048679"/>
    </source>
</evidence>
<dbReference type="Proteomes" id="UP001324287">
    <property type="component" value="Chromosome"/>
</dbReference>
<reference evidence="13 14" key="1">
    <citation type="submission" date="2023-12" db="EMBL/GenBank/DDBJ databases">
        <title>Blastococcus brunescens sp. nov., an actonobacterium isolated from sandstone collected in sahara desert.</title>
        <authorList>
            <person name="Gtari M."/>
            <person name="Ghodhbane F."/>
        </authorList>
    </citation>
    <scope>NUCLEOTIDE SEQUENCE [LARGE SCALE GENOMIC DNA]</scope>
    <source>
        <strain evidence="13 14">BMG 8361</strain>
    </source>
</reference>
<dbReference type="Gene3D" id="1.10.510.10">
    <property type="entry name" value="Transferase(Phosphotransferase) domain 1"/>
    <property type="match status" value="1"/>
</dbReference>
<feature type="compositionally biased region" description="Basic residues" evidence="10">
    <location>
        <begin position="494"/>
        <end position="503"/>
    </location>
</feature>
<feature type="compositionally biased region" description="Low complexity" evidence="10">
    <location>
        <begin position="592"/>
        <end position="609"/>
    </location>
</feature>
<sequence>MTIAEQDHEILGGRYALEHLIATGGMGEVWRGRDLRLGRPVAVKILRSEYADDPGFAARFRAEATHAAALSHPNIAAVHDYGETTSRATGERIAYLVMELVEGAPLSALLSDEGPLEPAAALSVLRQAASALAEAHRAGLVHRDVKPANILIDPDGHVKLTDFGIAWSAASVPLTRTGQVIGTPQYMSPEQASGEAPRPASDVYALGLVGYETLAGHAAFDGDNPVTIALKQVQQDPDPLPAELPAEVRSLIDAALEKDPDARIPDGNALLSAIDETLDGRTPEVGSGTRALPVAAGTNAYPVAVTETADPNGGPRTAGTATADPFRPGSRHRRWLVIVAGLAVLLGGGGAAVALWGSDRAPVDSAQAGLPEAGAIVLAADDYVGRPADEVADELTALGLTVERLDRVTAERAPGTVAALDPVGTGLSAGDDVRLHVAVAPLAVLRIRGAGAARPGRGRRSPSRRLPIPPPRRPHPHPHPHPLPADRGRSTSRPARRRPVRRRPAWEPARAGHAGRSRDRAVDRALDRALDRAGDRSRRVDCALDRAGDRSRRVDRAGDRSRRRGRGRGAGTLLTHGGRRGTAPSSPSADEPAGGTPDSAAPGPSSPAGQTTPDPGPAA</sequence>
<dbReference type="EC" id="2.7.11.1" evidence="1"/>
<feature type="domain" description="Protein kinase" evidence="12">
    <location>
        <begin position="15"/>
        <end position="278"/>
    </location>
</feature>
<dbReference type="EMBL" id="CP141261">
    <property type="protein sequence ID" value="WRL66619.1"/>
    <property type="molecule type" value="Genomic_DNA"/>
</dbReference>
<evidence type="ECO:0000256" key="1">
    <source>
        <dbReference type="ARBA" id="ARBA00012513"/>
    </source>
</evidence>
<dbReference type="InterPro" id="IPR011009">
    <property type="entry name" value="Kinase-like_dom_sf"/>
</dbReference>
<dbReference type="PANTHER" id="PTHR43289:SF6">
    <property type="entry name" value="SERINE_THREONINE-PROTEIN KINASE NEKL-3"/>
    <property type="match status" value="1"/>
</dbReference>
<feature type="region of interest" description="Disordered" evidence="10">
    <location>
        <begin position="548"/>
        <end position="619"/>
    </location>
</feature>
<gene>
    <name evidence="13" type="ORF">U6N30_15195</name>
</gene>
<evidence type="ECO:0000256" key="7">
    <source>
        <dbReference type="ARBA" id="ARBA00022840"/>
    </source>
</evidence>
<dbReference type="RefSeq" id="WP_324277931.1">
    <property type="nucleotide sequence ID" value="NZ_CP141261.1"/>
</dbReference>
<dbReference type="PROSITE" id="PS00108">
    <property type="entry name" value="PROTEIN_KINASE_ST"/>
    <property type="match status" value="1"/>
</dbReference>
<dbReference type="SMART" id="SM00220">
    <property type="entry name" value="S_TKc"/>
    <property type="match status" value="1"/>
</dbReference>
<dbReference type="PROSITE" id="PS50011">
    <property type="entry name" value="PROTEIN_KINASE_DOM"/>
    <property type="match status" value="1"/>
</dbReference>
<keyword evidence="4" id="KW-0677">Repeat</keyword>
<evidence type="ECO:0000256" key="11">
    <source>
        <dbReference type="SAM" id="Phobius"/>
    </source>
</evidence>
<evidence type="ECO:0000256" key="8">
    <source>
        <dbReference type="ARBA" id="ARBA00047899"/>
    </source>
</evidence>
<keyword evidence="14" id="KW-1185">Reference proteome</keyword>
<dbReference type="Gene3D" id="3.30.200.20">
    <property type="entry name" value="Phosphorylase Kinase, domain 1"/>
    <property type="match status" value="1"/>
</dbReference>
<evidence type="ECO:0000256" key="6">
    <source>
        <dbReference type="ARBA" id="ARBA00022777"/>
    </source>
</evidence>
<feature type="transmembrane region" description="Helical" evidence="11">
    <location>
        <begin position="335"/>
        <end position="357"/>
    </location>
</feature>
<protein>
    <recommendedName>
        <fullName evidence="1">non-specific serine/threonine protein kinase</fullName>
        <ecNumber evidence="1">2.7.11.1</ecNumber>
    </recommendedName>
</protein>
<dbReference type="PANTHER" id="PTHR43289">
    <property type="entry name" value="MITOGEN-ACTIVATED PROTEIN KINASE KINASE KINASE 20-RELATED"/>
    <property type="match status" value="1"/>
</dbReference>
<accession>A0ABZ1BAM5</accession>